<name>A0A6M7U8X4_RHILI</name>
<dbReference type="SMART" id="SM00382">
    <property type="entry name" value="AAA"/>
    <property type="match status" value="1"/>
</dbReference>
<comment type="subcellular location">
    <subcellularLocation>
        <location evidence="1">Cell inner membrane</location>
        <topology evidence="1">Peripheral membrane protein</topology>
    </subcellularLocation>
</comment>
<keyword evidence="3" id="KW-0813">Transport</keyword>
<dbReference type="InterPro" id="IPR027417">
    <property type="entry name" value="P-loop_NTPase"/>
</dbReference>
<dbReference type="PROSITE" id="PS00211">
    <property type="entry name" value="ABC_TRANSPORTER_1"/>
    <property type="match status" value="1"/>
</dbReference>
<gene>
    <name evidence="6" type="ORF">A8145_01410</name>
</gene>
<evidence type="ECO:0000256" key="4">
    <source>
        <dbReference type="ARBA" id="ARBA00022741"/>
    </source>
</evidence>
<dbReference type="CDD" id="cd03257">
    <property type="entry name" value="ABC_NikE_OppD_transporters"/>
    <property type="match status" value="1"/>
</dbReference>
<dbReference type="GO" id="GO:0005886">
    <property type="term" value="C:plasma membrane"/>
    <property type="evidence" value="ECO:0007669"/>
    <property type="project" value="UniProtKB-SubCell"/>
</dbReference>
<evidence type="ECO:0000256" key="1">
    <source>
        <dbReference type="ARBA" id="ARBA00004417"/>
    </source>
</evidence>
<keyword evidence="4" id="KW-0547">Nucleotide-binding</keyword>
<proteinExistence type="inferred from homology"/>
<evidence type="ECO:0000256" key="2">
    <source>
        <dbReference type="ARBA" id="ARBA00005417"/>
    </source>
</evidence>
<evidence type="ECO:0000256" key="3">
    <source>
        <dbReference type="ARBA" id="ARBA00022448"/>
    </source>
</evidence>
<dbReference type="PANTHER" id="PTHR43776">
    <property type="entry name" value="TRANSPORT ATP-BINDING PROTEIN"/>
    <property type="match status" value="1"/>
</dbReference>
<dbReference type="PROSITE" id="PS50893">
    <property type="entry name" value="ABC_TRANSPORTER_2"/>
    <property type="match status" value="1"/>
</dbReference>
<dbReference type="SUPFAM" id="SSF52540">
    <property type="entry name" value="P-loop containing nucleoside triphosphate hydrolases"/>
    <property type="match status" value="1"/>
</dbReference>
<evidence type="ECO:0000313" key="7">
    <source>
        <dbReference type="Proteomes" id="UP000093737"/>
    </source>
</evidence>
<dbReference type="InterPro" id="IPR017871">
    <property type="entry name" value="ABC_transporter-like_CS"/>
</dbReference>
<reference evidence="6 7" key="1">
    <citation type="submission" date="2016-05" db="EMBL/GenBank/DDBJ databases">
        <authorList>
            <person name="Ramsay J.P."/>
        </authorList>
    </citation>
    <scope>NUCLEOTIDE SEQUENCE [LARGE SCALE GENOMIC DNA]</scope>
    <source>
        <strain evidence="6 7">NZP2042</strain>
    </source>
</reference>
<dbReference type="GO" id="GO:0055085">
    <property type="term" value="P:transmembrane transport"/>
    <property type="evidence" value="ECO:0007669"/>
    <property type="project" value="UniProtKB-ARBA"/>
</dbReference>
<dbReference type="FunFam" id="3.40.50.300:FF:000016">
    <property type="entry name" value="Oligopeptide ABC transporter ATP-binding component"/>
    <property type="match status" value="1"/>
</dbReference>
<dbReference type="Pfam" id="PF00005">
    <property type="entry name" value="ABC_tran"/>
    <property type="match status" value="1"/>
</dbReference>
<evidence type="ECO:0000313" key="6">
    <source>
        <dbReference type="EMBL" id="OBQ71561.1"/>
    </source>
</evidence>
<comment type="caution">
    <text evidence="6">The sequence shown here is derived from an EMBL/GenBank/DDBJ whole genome shotgun (WGS) entry which is preliminary data.</text>
</comment>
<dbReference type="InterPro" id="IPR050319">
    <property type="entry name" value="ABC_transp_ATP-bind"/>
</dbReference>
<organism evidence="6 7">
    <name type="scientific">Rhizobium loti</name>
    <name type="common">Mesorhizobium loti</name>
    <dbReference type="NCBI Taxonomy" id="381"/>
    <lineage>
        <taxon>Bacteria</taxon>
        <taxon>Pseudomonadati</taxon>
        <taxon>Pseudomonadota</taxon>
        <taxon>Alphaproteobacteria</taxon>
        <taxon>Hyphomicrobiales</taxon>
        <taxon>Phyllobacteriaceae</taxon>
        <taxon>Mesorhizobium</taxon>
    </lineage>
</organism>
<protein>
    <submittedName>
        <fullName evidence="6">Peptide ABC transporter ATP-binding protein</fullName>
    </submittedName>
</protein>
<accession>A0A6M7U8X4</accession>
<dbReference type="Pfam" id="PF08352">
    <property type="entry name" value="oligo_HPY"/>
    <property type="match status" value="1"/>
</dbReference>
<dbReference type="InterPro" id="IPR013563">
    <property type="entry name" value="Oligopep_ABC_C"/>
</dbReference>
<sequence length="325" mass="35405">MSSDDLLRISDLRVSFRVGGLTARLAGRATEIEAVSGVSFNLQRGTTFALVGESGSGKTTLARTINGLQPVKSGTILFEGQELQGLSNAAMKPVRRRMPMMFQDPIGSLSPRLSVRSLLSEPFVIHGLSNRDLNAEVTRLLTLVGLPREFADRFPHQLSGGQARRVGVARAIALDPVLVVADEPTAGLDVSVQGEVLNLLNDLRDRMGLSMLIITHNLHVVRQIADRMAVMYLGRFVEQGETEAIFRAPHHPYTAALLSANPEPDPDRMRQRITLPADVPSLLARPKGCEFHTRCPQARDRCAVDAPIPAAVGDSRLTCHFPLNT</sequence>
<dbReference type="Proteomes" id="UP000093737">
    <property type="component" value="Unassembled WGS sequence"/>
</dbReference>
<dbReference type="AlphaFoldDB" id="A0A6M7U8X4"/>
<dbReference type="InterPro" id="IPR003439">
    <property type="entry name" value="ABC_transporter-like_ATP-bd"/>
</dbReference>
<dbReference type="EMBL" id="LYTK01000001">
    <property type="protein sequence ID" value="OBQ71561.1"/>
    <property type="molecule type" value="Genomic_DNA"/>
</dbReference>
<dbReference type="RefSeq" id="WP_065004923.1">
    <property type="nucleotide sequence ID" value="NZ_CP033334.1"/>
</dbReference>
<dbReference type="PANTHER" id="PTHR43776:SF7">
    <property type="entry name" value="D,D-DIPEPTIDE TRANSPORT ATP-BINDING PROTEIN DDPF-RELATED"/>
    <property type="match status" value="1"/>
</dbReference>
<dbReference type="Gene3D" id="3.40.50.300">
    <property type="entry name" value="P-loop containing nucleotide triphosphate hydrolases"/>
    <property type="match status" value="1"/>
</dbReference>
<dbReference type="NCBIfam" id="TIGR01727">
    <property type="entry name" value="oligo_HPY"/>
    <property type="match status" value="1"/>
</dbReference>
<dbReference type="GO" id="GO:0015833">
    <property type="term" value="P:peptide transport"/>
    <property type="evidence" value="ECO:0007669"/>
    <property type="project" value="InterPro"/>
</dbReference>
<keyword evidence="5 6" id="KW-0067">ATP-binding</keyword>
<dbReference type="InterPro" id="IPR003593">
    <property type="entry name" value="AAA+_ATPase"/>
</dbReference>
<comment type="similarity">
    <text evidence="2">Belongs to the ABC transporter superfamily.</text>
</comment>
<evidence type="ECO:0000256" key="5">
    <source>
        <dbReference type="ARBA" id="ARBA00022840"/>
    </source>
</evidence>
<dbReference type="GO" id="GO:0016887">
    <property type="term" value="F:ATP hydrolysis activity"/>
    <property type="evidence" value="ECO:0007669"/>
    <property type="project" value="InterPro"/>
</dbReference>
<dbReference type="GO" id="GO:0005524">
    <property type="term" value="F:ATP binding"/>
    <property type="evidence" value="ECO:0007669"/>
    <property type="project" value="UniProtKB-KW"/>
</dbReference>